<dbReference type="Proteomes" id="UP000037035">
    <property type="component" value="Unassembled WGS sequence"/>
</dbReference>
<feature type="transmembrane region" description="Helical" evidence="1">
    <location>
        <begin position="36"/>
        <end position="54"/>
    </location>
</feature>
<organism evidence="2 3">
    <name type="scientific">Puccinia sorghi</name>
    <dbReference type="NCBI Taxonomy" id="27349"/>
    <lineage>
        <taxon>Eukaryota</taxon>
        <taxon>Fungi</taxon>
        <taxon>Dikarya</taxon>
        <taxon>Basidiomycota</taxon>
        <taxon>Pucciniomycotina</taxon>
        <taxon>Pucciniomycetes</taxon>
        <taxon>Pucciniales</taxon>
        <taxon>Pucciniaceae</taxon>
        <taxon>Puccinia</taxon>
    </lineage>
</organism>
<keyword evidence="1" id="KW-1133">Transmembrane helix</keyword>
<reference evidence="2 3" key="1">
    <citation type="submission" date="2015-08" db="EMBL/GenBank/DDBJ databases">
        <title>Next Generation Sequencing and Analysis of the Genome of Puccinia sorghi L Schw, the Causal Agent of Maize Common Rust.</title>
        <authorList>
            <person name="Rochi L."/>
            <person name="Burguener G."/>
            <person name="Darino M."/>
            <person name="Turjanski A."/>
            <person name="Kreff E."/>
            <person name="Dieguez M.J."/>
            <person name="Sacco F."/>
        </authorList>
    </citation>
    <scope>NUCLEOTIDE SEQUENCE [LARGE SCALE GENOMIC DNA]</scope>
    <source>
        <strain evidence="2 3">RO10H11247</strain>
    </source>
</reference>
<evidence type="ECO:0000256" key="1">
    <source>
        <dbReference type="SAM" id="Phobius"/>
    </source>
</evidence>
<dbReference type="VEuPathDB" id="FungiDB:VP01_1643g1"/>
<dbReference type="AlphaFoldDB" id="A0A0L6VGR6"/>
<keyword evidence="1" id="KW-0812">Transmembrane</keyword>
<accession>A0A0L6VGR6</accession>
<dbReference type="InterPro" id="IPR011009">
    <property type="entry name" value="Kinase-like_dom_sf"/>
</dbReference>
<gene>
    <name evidence="2" type="ORF">VP01_1643g1</name>
</gene>
<dbReference type="STRING" id="27349.A0A0L6VGR6"/>
<keyword evidence="3" id="KW-1185">Reference proteome</keyword>
<evidence type="ECO:0000313" key="2">
    <source>
        <dbReference type="EMBL" id="KNZ59914.1"/>
    </source>
</evidence>
<dbReference type="SUPFAM" id="SSF56112">
    <property type="entry name" value="Protein kinase-like (PK-like)"/>
    <property type="match status" value="1"/>
</dbReference>
<evidence type="ECO:0000313" key="3">
    <source>
        <dbReference type="Proteomes" id="UP000037035"/>
    </source>
</evidence>
<sequence length="97" mass="11075">MGRYRNFRVAICDLRGRLTDMDIKELGLLRDLRSSSFFFLCFFCNGLMLTFFFCRHPNIVRFIGVSLGGAIPCTIVTELCRNGDLYDPFSLPIPALV</sequence>
<comment type="caution">
    <text evidence="2">The sequence shown here is derived from an EMBL/GenBank/DDBJ whole genome shotgun (WGS) entry which is preliminary data.</text>
</comment>
<dbReference type="EMBL" id="LAVV01006441">
    <property type="protein sequence ID" value="KNZ59914.1"/>
    <property type="molecule type" value="Genomic_DNA"/>
</dbReference>
<keyword evidence="1" id="KW-0472">Membrane</keyword>
<proteinExistence type="predicted"/>
<dbReference type="Gene3D" id="3.30.200.20">
    <property type="entry name" value="Phosphorylase Kinase, domain 1"/>
    <property type="match status" value="1"/>
</dbReference>
<protein>
    <submittedName>
        <fullName evidence="2">Uncharacterized protein</fullName>
    </submittedName>
</protein>
<name>A0A0L6VGR6_9BASI</name>